<gene>
    <name evidence="6" type="ORF">KZC50_15350</name>
</gene>
<keyword evidence="4" id="KW-0408">Iron</keyword>
<evidence type="ECO:0000256" key="4">
    <source>
        <dbReference type="ARBA" id="ARBA00023004"/>
    </source>
</evidence>
<evidence type="ECO:0000313" key="6">
    <source>
        <dbReference type="EMBL" id="MDS0246973.1"/>
    </source>
</evidence>
<protein>
    <submittedName>
        <fullName evidence="6">FAD-dependent oxidoreductase</fullName>
    </submittedName>
</protein>
<dbReference type="RefSeq" id="WP_310892251.1">
    <property type="nucleotide sequence ID" value="NZ_BAAAGR010000009.1"/>
</dbReference>
<dbReference type="GO" id="GO:0016491">
    <property type="term" value="F:oxidoreductase activity"/>
    <property type="evidence" value="ECO:0007669"/>
    <property type="project" value="UniProtKB-KW"/>
</dbReference>
<dbReference type="GO" id="GO:0046872">
    <property type="term" value="F:metal ion binding"/>
    <property type="evidence" value="ECO:0007669"/>
    <property type="project" value="UniProtKB-KW"/>
</dbReference>
<dbReference type="Gene3D" id="3.50.50.60">
    <property type="entry name" value="FAD/NAD(P)-binding domain"/>
    <property type="match status" value="1"/>
</dbReference>
<evidence type="ECO:0000256" key="2">
    <source>
        <dbReference type="ARBA" id="ARBA00022723"/>
    </source>
</evidence>
<accession>A0AAJ2M015</accession>
<dbReference type="PANTHER" id="PTHR43498:SF1">
    <property type="entry name" value="COB--COM HETERODISULFIDE REDUCTASE IRON-SULFUR SUBUNIT A"/>
    <property type="match status" value="1"/>
</dbReference>
<evidence type="ECO:0000313" key="7">
    <source>
        <dbReference type="Proteomes" id="UP001183582"/>
    </source>
</evidence>
<organism evidence="6 7">
    <name type="scientific">Microbacterium aurantiacum</name>
    <dbReference type="NCBI Taxonomy" id="162393"/>
    <lineage>
        <taxon>Bacteria</taxon>
        <taxon>Bacillati</taxon>
        <taxon>Actinomycetota</taxon>
        <taxon>Actinomycetes</taxon>
        <taxon>Micrococcales</taxon>
        <taxon>Microbacteriaceae</taxon>
        <taxon>Microbacterium</taxon>
    </lineage>
</organism>
<evidence type="ECO:0000256" key="5">
    <source>
        <dbReference type="ARBA" id="ARBA00023014"/>
    </source>
</evidence>
<dbReference type="EMBL" id="JAHWXH010000005">
    <property type="protein sequence ID" value="MDS0246973.1"/>
    <property type="molecule type" value="Genomic_DNA"/>
</dbReference>
<proteinExistence type="predicted"/>
<dbReference type="InterPro" id="IPR039650">
    <property type="entry name" value="HdrA-like"/>
</dbReference>
<dbReference type="SUPFAM" id="SSF51905">
    <property type="entry name" value="FAD/NAD(P)-binding domain"/>
    <property type="match status" value="1"/>
</dbReference>
<keyword evidence="3" id="KW-0560">Oxidoreductase</keyword>
<dbReference type="PANTHER" id="PTHR43498">
    <property type="entry name" value="FERREDOXIN:COB-COM HETERODISULFIDE REDUCTASE SUBUNIT A"/>
    <property type="match status" value="1"/>
</dbReference>
<keyword evidence="1" id="KW-0004">4Fe-4S</keyword>
<comment type="caution">
    <text evidence="6">The sequence shown here is derived from an EMBL/GenBank/DDBJ whole genome shotgun (WGS) entry which is preliminary data.</text>
</comment>
<dbReference type="AlphaFoldDB" id="A0AAJ2M015"/>
<keyword evidence="5" id="KW-0411">Iron-sulfur</keyword>
<sequence length="449" mass="47584">MNDTPATSDFDVVVVGGGTAGVVAAIAAGRSGARTLLVEASGNLGGNAAVGMTFGGFHDIDRRQVIQGIPEEIVQRCMALGGRGHVTIDSDDIWISTKASADSETVKFVCAEMVTEAGVTVWLRSSLLEVETDDAGRVTAIDVVCKSGRIRITARMFVDTSGDGDLAAGAGAQFERGGGDRQQLISTMFRVGNVDVEALENYMNTVINVDGKDPWRAESAFLRGSHEYWLPWKFDPAADHFPRTFGVYHHGTEGDLVINAVGVPGNGLDVTSLSAAEIELRKQSTELFWWLRDNAPGFEKSYLSQVYPVGVRESRRIIGEHQVTLEDMMAGVVYPDTVAMGAYPPDLHDAKSGSVHISKDDNRAYALPLGAMIPTGLANVIVAGRCISATFDAESGLRGIGPSMALGQAAGTAAALAALDNGSVTALDVVRLQDRLRQDGAFLPDALVT</sequence>
<name>A0AAJ2M015_9MICO</name>
<evidence type="ECO:0000256" key="3">
    <source>
        <dbReference type="ARBA" id="ARBA00023002"/>
    </source>
</evidence>
<dbReference type="GO" id="GO:0051539">
    <property type="term" value="F:4 iron, 4 sulfur cluster binding"/>
    <property type="evidence" value="ECO:0007669"/>
    <property type="project" value="UniProtKB-KW"/>
</dbReference>
<dbReference type="Proteomes" id="UP001183582">
    <property type="component" value="Unassembled WGS sequence"/>
</dbReference>
<dbReference type="Pfam" id="PF12831">
    <property type="entry name" value="FAD_oxidored"/>
    <property type="match status" value="1"/>
</dbReference>
<keyword evidence="2" id="KW-0479">Metal-binding</keyword>
<dbReference type="InterPro" id="IPR036188">
    <property type="entry name" value="FAD/NAD-bd_sf"/>
</dbReference>
<evidence type="ECO:0000256" key="1">
    <source>
        <dbReference type="ARBA" id="ARBA00022485"/>
    </source>
</evidence>
<reference evidence="6 7" key="1">
    <citation type="submission" date="2021-06" db="EMBL/GenBank/DDBJ databases">
        <title>Genome-based taxonomic framework of Microbacterium strains isolated from marine environment, the description of four new species and reclassification of four preexisting species.</title>
        <authorList>
            <person name="Lee S.D."/>
            <person name="Kim S.-M."/>
            <person name="Byeon Y.-S."/>
            <person name="Yang H.L."/>
            <person name="Kim I.S."/>
        </authorList>
    </citation>
    <scope>NUCLEOTIDE SEQUENCE [LARGE SCALE GENOMIC DNA]</scope>
    <source>
        <strain evidence="6 7">KACC 20514</strain>
    </source>
</reference>
<dbReference type="GeneID" id="301459636"/>